<dbReference type="Proteomes" id="UP000315295">
    <property type="component" value="Unassembled WGS sequence"/>
</dbReference>
<accession>A0A540LD66</accession>
<evidence type="ECO:0000313" key="2">
    <source>
        <dbReference type="EMBL" id="TQD84222.1"/>
    </source>
</evidence>
<evidence type="ECO:0000256" key="1">
    <source>
        <dbReference type="SAM" id="MobiDB-lite"/>
    </source>
</evidence>
<dbReference type="EMBL" id="VIEB01000648">
    <property type="protein sequence ID" value="TQD84222.1"/>
    <property type="molecule type" value="Genomic_DNA"/>
</dbReference>
<evidence type="ECO:0000313" key="3">
    <source>
        <dbReference type="Proteomes" id="UP000315295"/>
    </source>
</evidence>
<proteinExistence type="predicted"/>
<sequence>MGLTEGKPNPENMKLLDCRPSPSPTFEPIAHATQSHLLNFLSLSCFVPLFLALSFERRTKEEDGDEEEEGRRKKWRGTK</sequence>
<feature type="region of interest" description="Disordered" evidence="1">
    <location>
        <begin position="58"/>
        <end position="79"/>
    </location>
</feature>
<gene>
    <name evidence="2" type="ORF">C1H46_030312</name>
</gene>
<dbReference type="AlphaFoldDB" id="A0A540LD66"/>
<protein>
    <submittedName>
        <fullName evidence="2">Uncharacterized protein</fullName>
    </submittedName>
</protein>
<keyword evidence="3" id="KW-1185">Reference proteome</keyword>
<name>A0A540LD66_MALBA</name>
<organism evidence="2 3">
    <name type="scientific">Malus baccata</name>
    <name type="common">Siberian crab apple</name>
    <name type="synonym">Pyrus baccata</name>
    <dbReference type="NCBI Taxonomy" id="106549"/>
    <lineage>
        <taxon>Eukaryota</taxon>
        <taxon>Viridiplantae</taxon>
        <taxon>Streptophyta</taxon>
        <taxon>Embryophyta</taxon>
        <taxon>Tracheophyta</taxon>
        <taxon>Spermatophyta</taxon>
        <taxon>Magnoliopsida</taxon>
        <taxon>eudicotyledons</taxon>
        <taxon>Gunneridae</taxon>
        <taxon>Pentapetalae</taxon>
        <taxon>rosids</taxon>
        <taxon>fabids</taxon>
        <taxon>Rosales</taxon>
        <taxon>Rosaceae</taxon>
        <taxon>Amygdaloideae</taxon>
        <taxon>Maleae</taxon>
        <taxon>Malus</taxon>
    </lineage>
</organism>
<comment type="caution">
    <text evidence="2">The sequence shown here is derived from an EMBL/GenBank/DDBJ whole genome shotgun (WGS) entry which is preliminary data.</text>
</comment>
<reference evidence="2 3" key="1">
    <citation type="journal article" date="2019" name="G3 (Bethesda)">
        <title>Sequencing of a Wild Apple (Malus baccata) Genome Unravels the Differences Between Cultivated and Wild Apple Species Regarding Disease Resistance and Cold Tolerance.</title>
        <authorList>
            <person name="Chen X."/>
        </authorList>
    </citation>
    <scope>NUCLEOTIDE SEQUENCE [LARGE SCALE GENOMIC DNA]</scope>
    <source>
        <strain evidence="3">cv. Shandingzi</strain>
        <tissue evidence="2">Leaves</tissue>
    </source>
</reference>